<dbReference type="PANTHER" id="PTHR12265:SF0">
    <property type="entry name" value="EXPRESSED PROTEIN"/>
    <property type="match status" value="1"/>
</dbReference>
<accession>A0A2K3CQZ6</accession>
<dbReference type="InParanoid" id="A0A2K3CQZ6"/>
<evidence type="ECO:0000313" key="2">
    <source>
        <dbReference type="EMBL" id="PNW70707.1"/>
    </source>
</evidence>
<proteinExistence type="predicted"/>
<feature type="compositionally biased region" description="Low complexity" evidence="1">
    <location>
        <begin position="135"/>
        <end position="166"/>
    </location>
</feature>
<feature type="region of interest" description="Disordered" evidence="1">
    <location>
        <begin position="277"/>
        <end position="315"/>
    </location>
</feature>
<feature type="region of interest" description="Disordered" evidence="1">
    <location>
        <begin position="425"/>
        <end position="458"/>
    </location>
</feature>
<gene>
    <name evidence="2" type="ORF">CHLRE_17g731450v5</name>
</gene>
<evidence type="ECO:0000256" key="1">
    <source>
        <dbReference type="SAM" id="MobiDB-lite"/>
    </source>
</evidence>
<dbReference type="PANTHER" id="PTHR12265">
    <property type="entry name" value="TRANSMEMBRANE PROTEIN 53"/>
    <property type="match status" value="1"/>
</dbReference>
<dbReference type="AlphaFoldDB" id="A0A2K3CQZ6"/>
<dbReference type="RefSeq" id="XP_042914888.1">
    <property type="nucleotide sequence ID" value="XM_043072429.1"/>
</dbReference>
<feature type="compositionally biased region" description="Gly residues" evidence="1">
    <location>
        <begin position="281"/>
        <end position="293"/>
    </location>
</feature>
<keyword evidence="3" id="KW-1185">Reference proteome</keyword>
<dbReference type="EMBL" id="CM008978">
    <property type="protein sequence ID" value="PNW70707.1"/>
    <property type="molecule type" value="Genomic_DNA"/>
</dbReference>
<feature type="compositionally biased region" description="Gly residues" evidence="1">
    <location>
        <begin position="494"/>
        <end position="503"/>
    </location>
</feature>
<feature type="compositionally biased region" description="Low complexity" evidence="1">
    <location>
        <begin position="197"/>
        <end position="208"/>
    </location>
</feature>
<feature type="region of interest" description="Disordered" evidence="1">
    <location>
        <begin position="103"/>
        <end position="217"/>
    </location>
</feature>
<dbReference type="OrthoDB" id="564271at2759"/>
<feature type="compositionally biased region" description="Gly residues" evidence="1">
    <location>
        <begin position="441"/>
        <end position="455"/>
    </location>
</feature>
<sequence>MSRKQVAEFRHGLEWRPCPTPASSAPGTSDPAPASCRTLVVLLPWMWAAGTSVDKHVALYHGLGCDVALFHWPPLAVWLPLLATRNAMALLQGLAAHLAEQEQQQLEGNSPMKQHQRRQHQQEQERPPSGAWHEAAGQHGAGQQPARVVAGAGAGEAAASTGAGASSSGGGGGCPGTESGLLDLKRGAAGGAGSTAGGSAAHGGCSPGAMPPHPCPTQIRIRRPHVVLVSYSGAAKGLLAPALERLVAAAAVADGTRGGGAVSVGMEWPGAGVIGSSGDTGCIGGSSTGGSGSGSAESAKRRRQLPPPPGGPVGDAERVVLRHLAGVVFDSGPVDFDSSVGVTLFANSKVPAVRQLQRAAGGAAAGAMDFFMYEVFEGQRRHMWRSLRSGLALLGRPTAFLFSWAGDGLANPQPIHALATALRSPAVAPPPPSQQQQAVDGEGGGGAEGGAGGVGPQKRSWGRWAWDMAWAAMLPVSPFAHAPSAGPGMMAAGGGAAGGGGSDGATADAGWGSGALPTPSPLAGLDFSGGAGVAGQAWEGQPQPQPAAAEAAAAAAGAAPAVSAVAQAGRGGALLLPALEWVQEQAWGASEHVAHLRRHPEEYRAAVAAFLQRCERQ</sequence>
<evidence type="ECO:0000313" key="3">
    <source>
        <dbReference type="Proteomes" id="UP000006906"/>
    </source>
</evidence>
<dbReference type="Gramene" id="PNW70707">
    <property type="protein sequence ID" value="PNW70707"/>
    <property type="gene ID" value="CHLRE_17g731450v5"/>
</dbReference>
<organism evidence="2 3">
    <name type="scientific">Chlamydomonas reinhardtii</name>
    <name type="common">Chlamydomonas smithii</name>
    <dbReference type="NCBI Taxonomy" id="3055"/>
    <lineage>
        <taxon>Eukaryota</taxon>
        <taxon>Viridiplantae</taxon>
        <taxon>Chlorophyta</taxon>
        <taxon>core chlorophytes</taxon>
        <taxon>Chlorophyceae</taxon>
        <taxon>CS clade</taxon>
        <taxon>Chlamydomonadales</taxon>
        <taxon>Chlamydomonadaceae</taxon>
        <taxon>Chlamydomonas</taxon>
    </lineage>
</organism>
<feature type="region of interest" description="Disordered" evidence="1">
    <location>
        <begin position="494"/>
        <end position="515"/>
    </location>
</feature>
<dbReference type="Proteomes" id="UP000006906">
    <property type="component" value="Chromosome 17"/>
</dbReference>
<reference evidence="2 3" key="1">
    <citation type="journal article" date="2007" name="Science">
        <title>The Chlamydomonas genome reveals the evolution of key animal and plant functions.</title>
        <authorList>
            <person name="Merchant S.S."/>
            <person name="Prochnik S.E."/>
            <person name="Vallon O."/>
            <person name="Harris E.H."/>
            <person name="Karpowicz S.J."/>
            <person name="Witman G.B."/>
            <person name="Terry A."/>
            <person name="Salamov A."/>
            <person name="Fritz-Laylin L.K."/>
            <person name="Marechal-Drouard L."/>
            <person name="Marshall W.F."/>
            <person name="Qu L.H."/>
            <person name="Nelson D.R."/>
            <person name="Sanderfoot A.A."/>
            <person name="Spalding M.H."/>
            <person name="Kapitonov V.V."/>
            <person name="Ren Q."/>
            <person name="Ferris P."/>
            <person name="Lindquist E."/>
            <person name="Shapiro H."/>
            <person name="Lucas S.M."/>
            <person name="Grimwood J."/>
            <person name="Schmutz J."/>
            <person name="Cardol P."/>
            <person name="Cerutti H."/>
            <person name="Chanfreau G."/>
            <person name="Chen C.L."/>
            <person name="Cognat V."/>
            <person name="Croft M.T."/>
            <person name="Dent R."/>
            <person name="Dutcher S."/>
            <person name="Fernandez E."/>
            <person name="Fukuzawa H."/>
            <person name="Gonzalez-Ballester D."/>
            <person name="Gonzalez-Halphen D."/>
            <person name="Hallmann A."/>
            <person name="Hanikenne M."/>
            <person name="Hippler M."/>
            <person name="Inwood W."/>
            <person name="Jabbari K."/>
            <person name="Kalanon M."/>
            <person name="Kuras R."/>
            <person name="Lefebvre P.A."/>
            <person name="Lemaire S.D."/>
            <person name="Lobanov A.V."/>
            <person name="Lohr M."/>
            <person name="Manuell A."/>
            <person name="Meier I."/>
            <person name="Mets L."/>
            <person name="Mittag M."/>
            <person name="Mittelmeier T."/>
            <person name="Moroney J.V."/>
            <person name="Moseley J."/>
            <person name="Napoli C."/>
            <person name="Nedelcu A.M."/>
            <person name="Niyogi K."/>
            <person name="Novoselov S.V."/>
            <person name="Paulsen I.T."/>
            <person name="Pazour G."/>
            <person name="Purton S."/>
            <person name="Ral J.P."/>
            <person name="Riano-Pachon D.M."/>
            <person name="Riekhof W."/>
            <person name="Rymarquis L."/>
            <person name="Schroda M."/>
            <person name="Stern D."/>
            <person name="Umen J."/>
            <person name="Willows R."/>
            <person name="Wilson N."/>
            <person name="Zimmer S.L."/>
            <person name="Allmer J."/>
            <person name="Balk J."/>
            <person name="Bisova K."/>
            <person name="Chen C.J."/>
            <person name="Elias M."/>
            <person name="Gendler K."/>
            <person name="Hauser C."/>
            <person name="Lamb M.R."/>
            <person name="Ledford H."/>
            <person name="Long J.C."/>
            <person name="Minagawa J."/>
            <person name="Page M.D."/>
            <person name="Pan J."/>
            <person name="Pootakham W."/>
            <person name="Roje S."/>
            <person name="Rose A."/>
            <person name="Stahlberg E."/>
            <person name="Terauchi A.M."/>
            <person name="Yang P."/>
            <person name="Ball S."/>
            <person name="Bowler C."/>
            <person name="Dieckmann C.L."/>
            <person name="Gladyshev V.N."/>
            <person name="Green P."/>
            <person name="Jorgensen R."/>
            <person name="Mayfield S."/>
            <person name="Mueller-Roeber B."/>
            <person name="Rajamani S."/>
            <person name="Sayre R.T."/>
            <person name="Brokstein P."/>
            <person name="Dubchak I."/>
            <person name="Goodstein D."/>
            <person name="Hornick L."/>
            <person name="Huang Y.W."/>
            <person name="Jhaveri J."/>
            <person name="Luo Y."/>
            <person name="Martinez D."/>
            <person name="Ngau W.C."/>
            <person name="Otillar B."/>
            <person name="Poliakov A."/>
            <person name="Porter A."/>
            <person name="Szajkowski L."/>
            <person name="Werner G."/>
            <person name="Zhou K."/>
            <person name="Grigoriev I.V."/>
            <person name="Rokhsar D.S."/>
            <person name="Grossman A.R."/>
        </authorList>
    </citation>
    <scope>NUCLEOTIDE SEQUENCE [LARGE SCALE GENOMIC DNA]</scope>
    <source>
        <strain evidence="3">CC-503</strain>
    </source>
</reference>
<protein>
    <submittedName>
        <fullName evidence="2">Uncharacterized protein</fullName>
    </submittedName>
</protein>
<dbReference type="KEGG" id="cre:CHLRE_17g731450v5"/>
<dbReference type="GeneID" id="66057082"/>
<dbReference type="InterPro" id="IPR008547">
    <property type="entry name" value="DUF829_TMEM53"/>
</dbReference>
<name>A0A2K3CQZ6_CHLRE</name>